<dbReference type="AlphaFoldDB" id="A0A1S1YXK1"/>
<evidence type="ECO:0000313" key="4">
    <source>
        <dbReference type="EMBL" id="OHX65747.1"/>
    </source>
</evidence>
<gene>
    <name evidence="4" type="ORF">NH26_04975</name>
</gene>
<dbReference type="InterPro" id="IPR018976">
    <property type="entry name" value="Imelysin-like"/>
</dbReference>
<dbReference type="InterPro" id="IPR034984">
    <property type="entry name" value="Imelysin-like_IPPA"/>
</dbReference>
<evidence type="ECO:0000259" key="3">
    <source>
        <dbReference type="Pfam" id="PF09375"/>
    </source>
</evidence>
<evidence type="ECO:0000256" key="2">
    <source>
        <dbReference type="ARBA" id="ARBA00022729"/>
    </source>
</evidence>
<dbReference type="Gene3D" id="1.20.1420.20">
    <property type="entry name" value="M75 peptidase, HXXE motif"/>
    <property type="match status" value="1"/>
</dbReference>
<name>A0A1S1YXK1_FLAPC</name>
<feature type="domain" description="Imelysin-like" evidence="3">
    <location>
        <begin position="44"/>
        <end position="326"/>
    </location>
</feature>
<keyword evidence="5" id="KW-1185">Reference proteome</keyword>
<dbReference type="InterPro" id="IPR038352">
    <property type="entry name" value="Imelysin_sf"/>
</dbReference>
<reference evidence="4 5" key="1">
    <citation type="journal article" date="2012" name="Int. J. Syst. Evol. Microbiol.">
        <title>Flammeovirga pacifica sp. nov., isolated from deep-sea sediment.</title>
        <authorList>
            <person name="Xu H."/>
            <person name="Fu Y."/>
            <person name="Yang N."/>
            <person name="Ding Z."/>
            <person name="Lai Q."/>
            <person name="Zeng R."/>
        </authorList>
    </citation>
    <scope>NUCLEOTIDE SEQUENCE [LARGE SCALE GENOMIC DNA]</scope>
    <source>
        <strain evidence="5">DSM 24597 / LMG 26175 / WPAGA1</strain>
    </source>
</reference>
<dbReference type="GO" id="GO:0030313">
    <property type="term" value="C:cell envelope"/>
    <property type="evidence" value="ECO:0007669"/>
    <property type="project" value="UniProtKB-SubCell"/>
</dbReference>
<proteinExistence type="predicted"/>
<dbReference type="Proteomes" id="UP000179797">
    <property type="component" value="Unassembled WGS sequence"/>
</dbReference>
<dbReference type="RefSeq" id="WP_044222385.1">
    <property type="nucleotide sequence ID" value="NZ_JRYR02000001.1"/>
</dbReference>
<comment type="caution">
    <text evidence="4">The sequence shown here is derived from an EMBL/GenBank/DDBJ whole genome shotgun (WGS) entry which is preliminary data.</text>
</comment>
<dbReference type="Pfam" id="PF09375">
    <property type="entry name" value="Peptidase_M75"/>
    <property type="match status" value="1"/>
</dbReference>
<organism evidence="4 5">
    <name type="scientific">Flammeovirga pacifica</name>
    <dbReference type="NCBI Taxonomy" id="915059"/>
    <lineage>
        <taxon>Bacteria</taxon>
        <taxon>Pseudomonadati</taxon>
        <taxon>Bacteroidota</taxon>
        <taxon>Cytophagia</taxon>
        <taxon>Cytophagales</taxon>
        <taxon>Flammeovirgaceae</taxon>
        <taxon>Flammeovirga</taxon>
    </lineage>
</organism>
<evidence type="ECO:0000256" key="1">
    <source>
        <dbReference type="ARBA" id="ARBA00004196"/>
    </source>
</evidence>
<accession>A0A1S1YXK1</accession>
<dbReference type="STRING" id="915059.NH26_04975"/>
<dbReference type="EMBL" id="JRYR02000001">
    <property type="protein sequence ID" value="OHX65747.1"/>
    <property type="molecule type" value="Genomic_DNA"/>
</dbReference>
<dbReference type="CDD" id="cd14659">
    <property type="entry name" value="Imelysin-like_IPPA"/>
    <property type="match status" value="1"/>
</dbReference>
<evidence type="ECO:0000313" key="5">
    <source>
        <dbReference type="Proteomes" id="UP000179797"/>
    </source>
</evidence>
<sequence>MNKINLFITVLFCTILYSCDDSSDSVSVEFSQKEMLENYSDNLILPAFKAYSESTAALLVATNQFLENTNDVTLTDLRSKLDDAYGNWAKVNAFQYGEALTSNLLVNTNSFPTKFSEIETKIAAGDFNIESISSFNVKGLPALDYLLNVGATLDLYTTDAQEENRRMYLTKVVNAVNNDAIAIYDSWTSGYSDEFTSNEGVDPSSSISYIINEFNKAYERCKNQRVGYALGKNSISGNSSPMSVEAYYSQETLDLLKSNVTSLKNIFNGGSELGLADYLKAYYTAGAVEEDLSEKINNQFDVILAQLDKCSDPFSNHIDQKDETVETLYTEMSKLVVMIKSEMPSILSVKITYQDSDGD</sequence>
<comment type="subcellular location">
    <subcellularLocation>
        <location evidence="1">Cell envelope</location>
    </subcellularLocation>
</comment>
<keyword evidence="2" id="KW-0732">Signal</keyword>
<dbReference type="PROSITE" id="PS51257">
    <property type="entry name" value="PROKAR_LIPOPROTEIN"/>
    <property type="match status" value="1"/>
</dbReference>
<protein>
    <recommendedName>
        <fullName evidence="3">Imelysin-like domain-containing protein</fullName>
    </recommendedName>
</protein>
<dbReference type="OrthoDB" id="650514at2"/>